<protein>
    <submittedName>
        <fullName evidence="2">Uncharacterized protein</fullName>
    </submittedName>
</protein>
<dbReference type="Proteomes" id="UP001374579">
    <property type="component" value="Unassembled WGS sequence"/>
</dbReference>
<sequence>MSREVQGAGIIILTVMSTLSIVCSATYLNSTDVSTETQLRTAISDCFTESLVNSHKDVIAYGNDVRLRPFDWWPPRPVTVNMIRVLMSLCRSEDLRASTNHCISDVYLSASGSDLNINLALTQLPLPEVWHELQDLICISDNLVEDLPCIAHLQYSLNQCVSEHLRRSTVQASRRFLVCRQVDASAECQRQIYRTCSRWSSKTLAAVTRKLNPALCPPPPVATSSSTSCHVITTTLTLLAIFIVERLC</sequence>
<comment type="caution">
    <text evidence="2">The sequence shown here is derived from an EMBL/GenBank/DDBJ whole genome shotgun (WGS) entry which is preliminary data.</text>
</comment>
<name>A0AAN9BU40_9CAEN</name>
<dbReference type="AlphaFoldDB" id="A0AAN9BU40"/>
<dbReference type="EMBL" id="JBAMIC010000002">
    <property type="protein sequence ID" value="KAK7111567.1"/>
    <property type="molecule type" value="Genomic_DNA"/>
</dbReference>
<keyword evidence="1" id="KW-0812">Transmembrane</keyword>
<organism evidence="2 3">
    <name type="scientific">Littorina saxatilis</name>
    <dbReference type="NCBI Taxonomy" id="31220"/>
    <lineage>
        <taxon>Eukaryota</taxon>
        <taxon>Metazoa</taxon>
        <taxon>Spiralia</taxon>
        <taxon>Lophotrochozoa</taxon>
        <taxon>Mollusca</taxon>
        <taxon>Gastropoda</taxon>
        <taxon>Caenogastropoda</taxon>
        <taxon>Littorinimorpha</taxon>
        <taxon>Littorinoidea</taxon>
        <taxon>Littorinidae</taxon>
        <taxon>Littorina</taxon>
    </lineage>
</organism>
<evidence type="ECO:0000313" key="2">
    <source>
        <dbReference type="EMBL" id="KAK7111567.1"/>
    </source>
</evidence>
<evidence type="ECO:0000313" key="3">
    <source>
        <dbReference type="Proteomes" id="UP001374579"/>
    </source>
</evidence>
<accession>A0AAN9BU40</accession>
<gene>
    <name evidence="2" type="ORF">V1264_011177</name>
</gene>
<keyword evidence="1" id="KW-1133">Transmembrane helix</keyword>
<evidence type="ECO:0000256" key="1">
    <source>
        <dbReference type="SAM" id="Phobius"/>
    </source>
</evidence>
<feature type="transmembrane region" description="Helical" evidence="1">
    <location>
        <begin position="7"/>
        <end position="28"/>
    </location>
</feature>
<proteinExistence type="predicted"/>
<reference evidence="2 3" key="1">
    <citation type="submission" date="2024-02" db="EMBL/GenBank/DDBJ databases">
        <title>Chromosome-scale genome assembly of the rough periwinkle Littorina saxatilis.</title>
        <authorList>
            <person name="De Jode A."/>
            <person name="Faria R."/>
            <person name="Formenti G."/>
            <person name="Sims Y."/>
            <person name="Smith T.P."/>
            <person name="Tracey A."/>
            <person name="Wood J.M.D."/>
            <person name="Zagrodzka Z.B."/>
            <person name="Johannesson K."/>
            <person name="Butlin R.K."/>
            <person name="Leder E.H."/>
        </authorList>
    </citation>
    <scope>NUCLEOTIDE SEQUENCE [LARGE SCALE GENOMIC DNA]</scope>
    <source>
        <strain evidence="2">Snail1</strain>
        <tissue evidence="2">Muscle</tissue>
    </source>
</reference>
<keyword evidence="1" id="KW-0472">Membrane</keyword>
<keyword evidence="3" id="KW-1185">Reference proteome</keyword>